<evidence type="ECO:0000313" key="1">
    <source>
        <dbReference type="EMBL" id="KAK2577641.1"/>
    </source>
</evidence>
<sequence length="92" mass="10741">EKCNENGNKNTVEEKSYGGLYVNQNQGDINATNALFVTKRKRQNWKKNFYLSDIHENNNDFVQYPTSKILQHNEKANVGHAPYPFYITIKMD</sequence>
<feature type="non-terminal residue" evidence="1">
    <location>
        <position position="1"/>
    </location>
</feature>
<proteinExistence type="predicted"/>
<dbReference type="AlphaFoldDB" id="A0AAD9REM3"/>
<keyword evidence="2" id="KW-1185">Reference proteome</keyword>
<organism evidence="1 2">
    <name type="scientific">Odynerus spinipes</name>
    <dbReference type="NCBI Taxonomy" id="1348599"/>
    <lineage>
        <taxon>Eukaryota</taxon>
        <taxon>Metazoa</taxon>
        <taxon>Ecdysozoa</taxon>
        <taxon>Arthropoda</taxon>
        <taxon>Hexapoda</taxon>
        <taxon>Insecta</taxon>
        <taxon>Pterygota</taxon>
        <taxon>Neoptera</taxon>
        <taxon>Endopterygota</taxon>
        <taxon>Hymenoptera</taxon>
        <taxon>Apocrita</taxon>
        <taxon>Aculeata</taxon>
        <taxon>Vespoidea</taxon>
        <taxon>Vespidae</taxon>
        <taxon>Eumeninae</taxon>
        <taxon>Odynerus</taxon>
    </lineage>
</organism>
<accession>A0AAD9REM3</accession>
<name>A0AAD9REM3_9HYME</name>
<protein>
    <submittedName>
        <fullName evidence="1">Uncharacterized protein</fullName>
    </submittedName>
</protein>
<reference evidence="1" key="2">
    <citation type="journal article" date="2023" name="Commun. Biol.">
        <title>Intrasexual cuticular hydrocarbon dimorphism in a wasp sheds light on hydrocarbon biosynthesis genes in Hymenoptera.</title>
        <authorList>
            <person name="Moris V.C."/>
            <person name="Podsiadlowski L."/>
            <person name="Martin S."/>
            <person name="Oeyen J.P."/>
            <person name="Donath A."/>
            <person name="Petersen M."/>
            <person name="Wilbrandt J."/>
            <person name="Misof B."/>
            <person name="Liedtke D."/>
            <person name="Thamm M."/>
            <person name="Scheiner R."/>
            <person name="Schmitt T."/>
            <person name="Niehuis O."/>
        </authorList>
    </citation>
    <scope>NUCLEOTIDE SEQUENCE</scope>
    <source>
        <strain evidence="1">GBR_01_08_01A</strain>
    </source>
</reference>
<dbReference type="EMBL" id="JAIFRP010003596">
    <property type="protein sequence ID" value="KAK2577641.1"/>
    <property type="molecule type" value="Genomic_DNA"/>
</dbReference>
<evidence type="ECO:0000313" key="2">
    <source>
        <dbReference type="Proteomes" id="UP001258017"/>
    </source>
</evidence>
<gene>
    <name evidence="1" type="ORF">KPH14_000731</name>
</gene>
<dbReference type="Proteomes" id="UP001258017">
    <property type="component" value="Unassembled WGS sequence"/>
</dbReference>
<reference evidence="1" key="1">
    <citation type="submission" date="2021-08" db="EMBL/GenBank/DDBJ databases">
        <authorList>
            <person name="Misof B."/>
            <person name="Oliver O."/>
            <person name="Podsiadlowski L."/>
            <person name="Donath A."/>
            <person name="Peters R."/>
            <person name="Mayer C."/>
            <person name="Rust J."/>
            <person name="Gunkel S."/>
            <person name="Lesny P."/>
            <person name="Martin S."/>
            <person name="Oeyen J.P."/>
            <person name="Petersen M."/>
            <person name="Panagiotis P."/>
            <person name="Wilbrandt J."/>
            <person name="Tanja T."/>
        </authorList>
    </citation>
    <scope>NUCLEOTIDE SEQUENCE</scope>
    <source>
        <strain evidence="1">GBR_01_08_01A</strain>
        <tissue evidence="1">Thorax + abdomen</tissue>
    </source>
</reference>
<comment type="caution">
    <text evidence="1">The sequence shown here is derived from an EMBL/GenBank/DDBJ whole genome shotgun (WGS) entry which is preliminary data.</text>
</comment>